<reference evidence="3 4" key="1">
    <citation type="submission" date="2019-01" db="EMBL/GenBank/DDBJ databases">
        <title>Bacillus sp. M5HDSG1-1, whole genome shotgun sequence.</title>
        <authorList>
            <person name="Tuo L."/>
        </authorList>
    </citation>
    <scope>NUCLEOTIDE SEQUENCE [LARGE SCALE GENOMIC DNA]</scope>
    <source>
        <strain evidence="3 4">M5HDSG1-1</strain>
    </source>
</reference>
<protein>
    <submittedName>
        <fullName evidence="3">Uncharacterized protein</fullName>
    </submittedName>
</protein>
<keyword evidence="2" id="KW-0472">Membrane</keyword>
<dbReference type="AlphaFoldDB" id="A0A3S3SKW6"/>
<keyword evidence="4" id="KW-1185">Reference proteome</keyword>
<keyword evidence="2" id="KW-1133">Transmembrane helix</keyword>
<feature type="coiled-coil region" evidence="1">
    <location>
        <begin position="24"/>
        <end position="65"/>
    </location>
</feature>
<organism evidence="3 4">
    <name type="scientific">Niallia taxi</name>
    <dbReference type="NCBI Taxonomy" id="2499688"/>
    <lineage>
        <taxon>Bacteria</taxon>
        <taxon>Bacillati</taxon>
        <taxon>Bacillota</taxon>
        <taxon>Bacilli</taxon>
        <taxon>Bacillales</taxon>
        <taxon>Bacillaceae</taxon>
        <taxon>Niallia</taxon>
    </lineage>
</organism>
<keyword evidence="2" id="KW-0812">Transmembrane</keyword>
<accession>A0A3S3SKW6</accession>
<evidence type="ECO:0000313" key="4">
    <source>
        <dbReference type="Proteomes" id="UP000288024"/>
    </source>
</evidence>
<evidence type="ECO:0000256" key="1">
    <source>
        <dbReference type="SAM" id="Coils"/>
    </source>
</evidence>
<dbReference type="GeneID" id="87616968"/>
<feature type="transmembrane region" description="Helical" evidence="2">
    <location>
        <begin position="6"/>
        <end position="23"/>
    </location>
</feature>
<dbReference type="Proteomes" id="UP000288024">
    <property type="component" value="Unassembled WGS sequence"/>
</dbReference>
<keyword evidence="1" id="KW-0175">Coiled coil</keyword>
<sequence length="72" mass="8420">MTGLVAVIMIFAIPIIAIISEHSKDKLKLKRKMLQDEIALEKLKHENFLLETNKMKLEVEKLEIENQKFDVK</sequence>
<name>A0A3S3SKW6_9BACI</name>
<gene>
    <name evidence="3" type="ORF">EM808_10590</name>
</gene>
<evidence type="ECO:0000313" key="3">
    <source>
        <dbReference type="EMBL" id="RVT63702.1"/>
    </source>
</evidence>
<proteinExistence type="predicted"/>
<dbReference type="EMBL" id="RZTZ01000003">
    <property type="protein sequence ID" value="RVT63702.1"/>
    <property type="molecule type" value="Genomic_DNA"/>
</dbReference>
<comment type="caution">
    <text evidence="3">The sequence shown here is derived from an EMBL/GenBank/DDBJ whole genome shotgun (WGS) entry which is preliminary data.</text>
</comment>
<evidence type="ECO:0000256" key="2">
    <source>
        <dbReference type="SAM" id="Phobius"/>
    </source>
</evidence>
<dbReference type="RefSeq" id="WP_127738179.1">
    <property type="nucleotide sequence ID" value="NZ_CAJCKN010000010.1"/>
</dbReference>